<comment type="catalytic activity">
    <reaction evidence="9">
        <text>L-threonyl-[protein] + ATP = O-phospho-L-threonyl-[protein] + ADP + H(+)</text>
        <dbReference type="Rhea" id="RHEA:46608"/>
        <dbReference type="Rhea" id="RHEA-COMP:11060"/>
        <dbReference type="Rhea" id="RHEA-COMP:11605"/>
        <dbReference type="ChEBI" id="CHEBI:15378"/>
        <dbReference type="ChEBI" id="CHEBI:30013"/>
        <dbReference type="ChEBI" id="CHEBI:30616"/>
        <dbReference type="ChEBI" id="CHEBI:61977"/>
        <dbReference type="ChEBI" id="CHEBI:456216"/>
        <dbReference type="EC" id="2.7.12.1"/>
    </reaction>
</comment>
<dbReference type="PROSITE" id="PS00107">
    <property type="entry name" value="PROTEIN_KINASE_ATP"/>
    <property type="match status" value="1"/>
</dbReference>
<dbReference type="eggNOG" id="KOG0667">
    <property type="taxonomic scope" value="Eukaryota"/>
</dbReference>
<reference evidence="14 16" key="2">
    <citation type="journal article" date="2013" name="Nature">
        <title>Insights into bilaterian evolution from three spiralian genomes.</title>
        <authorList>
            <person name="Simakov O."/>
            <person name="Marletaz F."/>
            <person name="Cho S.J."/>
            <person name="Edsinger-Gonzales E."/>
            <person name="Havlak P."/>
            <person name="Hellsten U."/>
            <person name="Kuo D.H."/>
            <person name="Larsson T."/>
            <person name="Lv J."/>
            <person name="Arendt D."/>
            <person name="Savage R."/>
            <person name="Osoegawa K."/>
            <person name="de Jong P."/>
            <person name="Grimwood J."/>
            <person name="Chapman J.A."/>
            <person name="Shapiro H."/>
            <person name="Aerts A."/>
            <person name="Otillar R.P."/>
            <person name="Terry A.Y."/>
            <person name="Boore J.L."/>
            <person name="Grigoriev I.V."/>
            <person name="Lindberg D.R."/>
            <person name="Seaver E.C."/>
            <person name="Weisblat D.A."/>
            <person name="Putnam N.H."/>
            <person name="Rokhsar D.S."/>
        </authorList>
    </citation>
    <scope>NUCLEOTIDE SEQUENCE</scope>
</reference>
<gene>
    <name evidence="15" type="primary">20214155</name>
    <name evidence="14" type="ORF">HELRODRAFT_68132</name>
</gene>
<dbReference type="Pfam" id="PF00069">
    <property type="entry name" value="Pkinase"/>
    <property type="match status" value="1"/>
</dbReference>
<evidence type="ECO:0000313" key="14">
    <source>
        <dbReference type="EMBL" id="ESN96202.1"/>
    </source>
</evidence>
<evidence type="ECO:0000259" key="13">
    <source>
        <dbReference type="PROSITE" id="PS50011"/>
    </source>
</evidence>
<dbReference type="GO" id="GO:0045893">
    <property type="term" value="P:positive regulation of DNA-templated transcription"/>
    <property type="evidence" value="ECO:0000318"/>
    <property type="project" value="GO_Central"/>
</dbReference>
<dbReference type="OrthoDB" id="9332038at2759"/>
<dbReference type="OMA" id="EKTHEPW"/>
<evidence type="ECO:0000256" key="11">
    <source>
        <dbReference type="PROSITE-ProRule" id="PRU10141"/>
    </source>
</evidence>
<evidence type="ECO:0000256" key="7">
    <source>
        <dbReference type="ARBA" id="ARBA00022840"/>
    </source>
</evidence>
<dbReference type="GO" id="GO:0005524">
    <property type="term" value="F:ATP binding"/>
    <property type="evidence" value="ECO:0007669"/>
    <property type="project" value="UniProtKB-UniRule"/>
</dbReference>
<dbReference type="GO" id="GO:0003713">
    <property type="term" value="F:transcription coactivator activity"/>
    <property type="evidence" value="ECO:0000318"/>
    <property type="project" value="GO_Central"/>
</dbReference>
<dbReference type="InterPro" id="IPR011009">
    <property type="entry name" value="Kinase-like_dom_sf"/>
</dbReference>
<evidence type="ECO:0000256" key="10">
    <source>
        <dbReference type="ARBA" id="ARBA00051680"/>
    </source>
</evidence>
<dbReference type="SUPFAM" id="SSF56112">
    <property type="entry name" value="Protein kinase-like (PK-like)"/>
    <property type="match status" value="1"/>
</dbReference>
<evidence type="ECO:0000256" key="9">
    <source>
        <dbReference type="ARBA" id="ARBA00049308"/>
    </source>
</evidence>
<dbReference type="GO" id="GO:0004712">
    <property type="term" value="F:protein serine/threonine/tyrosine kinase activity"/>
    <property type="evidence" value="ECO:0007669"/>
    <property type="project" value="UniProtKB-EC"/>
</dbReference>
<organism evidence="15 16">
    <name type="scientific">Helobdella robusta</name>
    <name type="common">Californian leech</name>
    <dbReference type="NCBI Taxonomy" id="6412"/>
    <lineage>
        <taxon>Eukaryota</taxon>
        <taxon>Metazoa</taxon>
        <taxon>Spiralia</taxon>
        <taxon>Lophotrochozoa</taxon>
        <taxon>Annelida</taxon>
        <taxon>Clitellata</taxon>
        <taxon>Hirudinea</taxon>
        <taxon>Rhynchobdellida</taxon>
        <taxon>Glossiphoniidae</taxon>
        <taxon>Helobdella</taxon>
    </lineage>
</organism>
<evidence type="ECO:0000256" key="2">
    <source>
        <dbReference type="ARBA" id="ARBA00013203"/>
    </source>
</evidence>
<evidence type="ECO:0000313" key="15">
    <source>
        <dbReference type="EnsemblMetazoa" id="HelroP68132"/>
    </source>
</evidence>
<accession>T1FZA7</accession>
<evidence type="ECO:0000256" key="4">
    <source>
        <dbReference type="ARBA" id="ARBA00022679"/>
    </source>
</evidence>
<comment type="similarity">
    <text evidence="1">Belongs to the protein kinase superfamily. CMGC Ser/Thr protein kinase family. MNB/DYRK subfamily.</text>
</comment>
<dbReference type="Proteomes" id="UP000015101">
    <property type="component" value="Unassembled WGS sequence"/>
</dbReference>
<dbReference type="InterPro" id="IPR017441">
    <property type="entry name" value="Protein_kinase_ATP_BS"/>
</dbReference>
<dbReference type="EC" id="2.7.12.1" evidence="2"/>
<dbReference type="FunFam" id="3.30.200.20:FF:000087">
    <property type="entry name" value="Dual specificity tyrosine-phosphorylation-regulated kinase 1A"/>
    <property type="match status" value="1"/>
</dbReference>
<dbReference type="PANTHER" id="PTHR24058">
    <property type="entry name" value="DUAL SPECIFICITY PROTEIN KINASE"/>
    <property type="match status" value="1"/>
</dbReference>
<proteinExistence type="inferred from homology"/>
<dbReference type="GO" id="GO:0004674">
    <property type="term" value="F:protein serine/threonine kinase activity"/>
    <property type="evidence" value="ECO:0000318"/>
    <property type="project" value="GO_Central"/>
</dbReference>
<dbReference type="CDD" id="cd14226">
    <property type="entry name" value="PKc_DYRK1"/>
    <property type="match status" value="1"/>
</dbReference>
<dbReference type="PANTHER" id="PTHR24058:SF28">
    <property type="entry name" value="SERINE_THREONINE-PROTEIN KINASE MINIBRAIN"/>
    <property type="match status" value="1"/>
</dbReference>
<comment type="catalytic activity">
    <reaction evidence="10">
        <text>L-tyrosyl-[protein] + ATP = O-phospho-L-tyrosyl-[protein] + ADP + H(+)</text>
        <dbReference type="Rhea" id="RHEA:10596"/>
        <dbReference type="Rhea" id="RHEA-COMP:10136"/>
        <dbReference type="Rhea" id="RHEA-COMP:20101"/>
        <dbReference type="ChEBI" id="CHEBI:15378"/>
        <dbReference type="ChEBI" id="CHEBI:30616"/>
        <dbReference type="ChEBI" id="CHEBI:46858"/>
        <dbReference type="ChEBI" id="CHEBI:61978"/>
        <dbReference type="ChEBI" id="CHEBI:456216"/>
        <dbReference type="EC" id="2.7.12.1"/>
    </reaction>
</comment>
<dbReference type="EMBL" id="KB097495">
    <property type="protein sequence ID" value="ESN96202.1"/>
    <property type="molecule type" value="Genomic_DNA"/>
</dbReference>
<keyword evidence="6" id="KW-0418">Kinase</keyword>
<dbReference type="GO" id="GO:0005634">
    <property type="term" value="C:nucleus"/>
    <property type="evidence" value="ECO:0000318"/>
    <property type="project" value="GO_Central"/>
</dbReference>
<dbReference type="AlphaFoldDB" id="T1FZA7"/>
<dbReference type="InterPro" id="IPR008271">
    <property type="entry name" value="Ser/Thr_kinase_AS"/>
</dbReference>
<feature type="binding site" evidence="11">
    <location>
        <position position="61"/>
    </location>
    <ligand>
        <name>ATP</name>
        <dbReference type="ChEBI" id="CHEBI:30616"/>
    </ligand>
</feature>
<dbReference type="HOGENOM" id="CLU_000288_5_15_1"/>
<evidence type="ECO:0000313" key="16">
    <source>
        <dbReference type="Proteomes" id="UP000015101"/>
    </source>
</evidence>
<dbReference type="EnsemblMetazoa" id="HelroT68132">
    <property type="protein sequence ID" value="HelroP68132"/>
    <property type="gene ID" value="HelroG68132"/>
</dbReference>
<dbReference type="EMBL" id="AMQM01001356">
    <property type="status" value="NOT_ANNOTATED_CDS"/>
    <property type="molecule type" value="Genomic_DNA"/>
</dbReference>
<protein>
    <recommendedName>
        <fullName evidence="2">dual-specificity kinase</fullName>
        <ecNumber evidence="2">2.7.12.1</ecNumber>
    </recommendedName>
</protein>
<dbReference type="KEGG" id="hro:HELRODRAFT_68132"/>
<dbReference type="PROSITE" id="PS00108">
    <property type="entry name" value="PROTEIN_KINASE_ST"/>
    <property type="match status" value="1"/>
</dbReference>
<keyword evidence="4" id="KW-0808">Transferase</keyword>
<evidence type="ECO:0000256" key="5">
    <source>
        <dbReference type="ARBA" id="ARBA00022741"/>
    </source>
</evidence>
<evidence type="ECO:0000256" key="1">
    <source>
        <dbReference type="ARBA" id="ARBA00008867"/>
    </source>
</evidence>
<dbReference type="CTD" id="20214155"/>
<dbReference type="Gene3D" id="1.10.510.10">
    <property type="entry name" value="Transferase(Phosphotransferase) domain 1"/>
    <property type="match status" value="2"/>
</dbReference>
<keyword evidence="5 11" id="KW-0547">Nucleotide-binding</keyword>
<dbReference type="InterPro" id="IPR044131">
    <property type="entry name" value="PKc_DYR1A/1B"/>
</dbReference>
<feature type="domain" description="Protein kinase" evidence="13">
    <location>
        <begin position="32"/>
        <end position="355"/>
    </location>
</feature>
<dbReference type="InterPro" id="IPR050494">
    <property type="entry name" value="Ser_Thr_dual-spec_kinase"/>
</dbReference>
<evidence type="ECO:0000256" key="3">
    <source>
        <dbReference type="ARBA" id="ARBA00022527"/>
    </source>
</evidence>
<dbReference type="RefSeq" id="XP_009025190.1">
    <property type="nucleotide sequence ID" value="XM_009026942.1"/>
</dbReference>
<keyword evidence="16" id="KW-1185">Reference proteome</keyword>
<keyword evidence="3 12" id="KW-0723">Serine/threonine-protein kinase</keyword>
<dbReference type="PROSITE" id="PS50011">
    <property type="entry name" value="PROTEIN_KINASE_DOM"/>
    <property type="match status" value="1"/>
</dbReference>
<evidence type="ECO:0000256" key="6">
    <source>
        <dbReference type="ARBA" id="ARBA00022777"/>
    </source>
</evidence>
<dbReference type="InterPro" id="IPR000719">
    <property type="entry name" value="Prot_kinase_dom"/>
</dbReference>
<dbReference type="SMART" id="SM00220">
    <property type="entry name" value="S_TKc"/>
    <property type="match status" value="1"/>
</dbReference>
<reference evidence="16" key="1">
    <citation type="submission" date="2012-12" db="EMBL/GenBank/DDBJ databases">
        <authorList>
            <person name="Hellsten U."/>
            <person name="Grimwood J."/>
            <person name="Chapman J.A."/>
            <person name="Shapiro H."/>
            <person name="Aerts A."/>
            <person name="Otillar R.P."/>
            <person name="Terry A.Y."/>
            <person name="Boore J.L."/>
            <person name="Simakov O."/>
            <person name="Marletaz F."/>
            <person name="Cho S.-J."/>
            <person name="Edsinger-Gonzales E."/>
            <person name="Havlak P."/>
            <person name="Kuo D.-H."/>
            <person name="Larsson T."/>
            <person name="Lv J."/>
            <person name="Arendt D."/>
            <person name="Savage R."/>
            <person name="Osoegawa K."/>
            <person name="de Jong P."/>
            <person name="Lindberg D.R."/>
            <person name="Seaver E.C."/>
            <person name="Weisblat D.A."/>
            <person name="Putnam N.H."/>
            <person name="Grigoriev I.V."/>
            <person name="Rokhsar D.S."/>
        </authorList>
    </citation>
    <scope>NUCLEOTIDE SEQUENCE</scope>
</reference>
<sequence>MTSAATTLNNDGYDDENHDYIVMHGEKWDDRYEVDSLIGKGSFGQVVRAYDTLLNEQVAVKIIKNKKTFTSQAYIEIELLKLMNNQNSELKRLIVKLKRNFIWKQHLCLVFELLSFNLYDLLRNTNFMGVSINLTSKFIYQLCHALSFLSQPQVSIIHCDLKPENVLLCNPKRSAVKVVDFGSSCQVGKMIYQYIQSRFYRSPEVLLGLPYDTSIDMWSLGCIMVELHTGKPLFAGSNEFDQLMKIIEVLGLPPTQMLDSASKTKKFFDVLPYGKTGIIYVPKKSKDGLQYQSPGQLLLSEILGVFTGGPEGRRQGELGHSVEDYLHFLDLVLKMLQLNPKNRIKPDEALQHQFFKR</sequence>
<keyword evidence="7 11" id="KW-0067">ATP-binding</keyword>
<dbReference type="STRING" id="6412.T1FZA7"/>
<evidence type="ECO:0000256" key="12">
    <source>
        <dbReference type="RuleBase" id="RU000304"/>
    </source>
</evidence>
<reference evidence="15" key="3">
    <citation type="submission" date="2015-06" db="UniProtKB">
        <authorList>
            <consortium name="EnsemblMetazoa"/>
        </authorList>
    </citation>
    <scope>IDENTIFICATION</scope>
</reference>
<evidence type="ECO:0000256" key="8">
    <source>
        <dbReference type="ARBA" id="ARBA00049003"/>
    </source>
</evidence>
<name>T1FZA7_HELRO</name>
<dbReference type="InParanoid" id="T1FZA7"/>
<comment type="catalytic activity">
    <reaction evidence="8">
        <text>L-seryl-[protein] + ATP = O-phospho-L-seryl-[protein] + ADP + H(+)</text>
        <dbReference type="Rhea" id="RHEA:17989"/>
        <dbReference type="Rhea" id="RHEA-COMP:9863"/>
        <dbReference type="Rhea" id="RHEA-COMP:11604"/>
        <dbReference type="ChEBI" id="CHEBI:15378"/>
        <dbReference type="ChEBI" id="CHEBI:29999"/>
        <dbReference type="ChEBI" id="CHEBI:30616"/>
        <dbReference type="ChEBI" id="CHEBI:83421"/>
        <dbReference type="ChEBI" id="CHEBI:456216"/>
        <dbReference type="EC" id="2.7.12.1"/>
    </reaction>
</comment>
<dbReference type="GeneID" id="20214155"/>